<sequence length="366" mass="42078">MTMNKTPNNNFCVILAGGKGRRLWPCSRESYPKQFIDFFGSGKTQLQQTYERFAKIIPQENIFINTNEAYIDIVKEQLPNVPESRIMAEPIYRNTAPSVAWAAHRILKICPEANLIVSPSDQTVINEDAFKDNVIEGFEFVEKNNCLLTMGVKPTRPEPGYGYVQIGDNTDFDDIYKVKSFIEKPEREFARVFMENGEWYWNTGIFLSNVRYLADSLCKLLPVVLRKLDQDNEDWKMEDENLFVKENFPLYPNLSIDFGVLEKSDNVFLKKCDFGWADLGTWHGIYESMQKSENDNVVINSDVILENSHSNVIKLPKDKLAVINGLDGYIVAEKDNVLLICKKEDSSALVRKYVTEVQMKKGDKFI</sequence>
<dbReference type="InterPro" id="IPR049577">
    <property type="entry name" value="GMPP_N"/>
</dbReference>
<dbReference type="InterPro" id="IPR029044">
    <property type="entry name" value="Nucleotide-diphossugar_trans"/>
</dbReference>
<gene>
    <name evidence="2" type="ORF">prwr041_09190</name>
</gene>
<keyword evidence="2" id="KW-0808">Transferase</keyword>
<dbReference type="GO" id="GO:0016779">
    <property type="term" value="F:nucleotidyltransferase activity"/>
    <property type="evidence" value="ECO:0007669"/>
    <property type="project" value="UniProtKB-KW"/>
</dbReference>
<protein>
    <submittedName>
        <fullName evidence="2">Mannose-1-phosphate guanylyltransferase</fullName>
    </submittedName>
</protein>
<dbReference type="EMBL" id="AP024484">
    <property type="protein sequence ID" value="BCS85026.1"/>
    <property type="molecule type" value="Genomic_DNA"/>
</dbReference>
<dbReference type="CDD" id="cd02509">
    <property type="entry name" value="GDP-M1P_Guanylyltransferase"/>
    <property type="match status" value="1"/>
</dbReference>
<dbReference type="Proteomes" id="UP001319045">
    <property type="component" value="Chromosome"/>
</dbReference>
<dbReference type="PANTHER" id="PTHR46390:SF1">
    <property type="entry name" value="MANNOSE-1-PHOSPHATE GUANYLYLTRANSFERASE"/>
    <property type="match status" value="1"/>
</dbReference>
<dbReference type="PANTHER" id="PTHR46390">
    <property type="entry name" value="MANNOSE-1-PHOSPHATE GUANYLYLTRANSFERASE"/>
    <property type="match status" value="1"/>
</dbReference>
<dbReference type="InterPro" id="IPR051161">
    <property type="entry name" value="Mannose-6P_isomerase_type2"/>
</dbReference>
<name>A0ABN6EJW2_9BACT</name>
<dbReference type="InterPro" id="IPR005835">
    <property type="entry name" value="NTP_transferase_dom"/>
</dbReference>
<dbReference type="SUPFAM" id="SSF53448">
    <property type="entry name" value="Nucleotide-diphospho-sugar transferases"/>
    <property type="match status" value="1"/>
</dbReference>
<organism evidence="2 3">
    <name type="scientific">Prevotella herbatica</name>
    <dbReference type="NCBI Taxonomy" id="2801997"/>
    <lineage>
        <taxon>Bacteria</taxon>
        <taxon>Pseudomonadati</taxon>
        <taxon>Bacteroidota</taxon>
        <taxon>Bacteroidia</taxon>
        <taxon>Bacteroidales</taxon>
        <taxon>Prevotellaceae</taxon>
        <taxon>Prevotella</taxon>
    </lineage>
</organism>
<evidence type="ECO:0000313" key="2">
    <source>
        <dbReference type="EMBL" id="BCS85026.1"/>
    </source>
</evidence>
<dbReference type="SUPFAM" id="SSF159283">
    <property type="entry name" value="Guanosine diphospho-D-mannose pyrophosphorylase/mannose-6-phosphate isomerase linker domain"/>
    <property type="match status" value="1"/>
</dbReference>
<reference evidence="2 3" key="1">
    <citation type="journal article" date="2022" name="Int. J. Syst. Evol. Microbiol.">
        <title>Prevotella herbatica sp. nov., a plant polysaccharide-decomposing anaerobic bacterium isolated from a methanogenic reactor.</title>
        <authorList>
            <person name="Uek A."/>
            <person name="Tonouchi A."/>
            <person name="Kaku N."/>
            <person name="Ueki K."/>
        </authorList>
    </citation>
    <scope>NUCLEOTIDE SEQUENCE [LARGE SCALE GENOMIC DNA]</scope>
    <source>
        <strain evidence="2 3">WR041</strain>
    </source>
</reference>
<evidence type="ECO:0000259" key="1">
    <source>
        <dbReference type="Pfam" id="PF00483"/>
    </source>
</evidence>
<accession>A0ABN6EJW2</accession>
<feature type="domain" description="Nucleotidyl transferase" evidence="1">
    <location>
        <begin position="13"/>
        <end position="293"/>
    </location>
</feature>
<dbReference type="Gene3D" id="3.90.550.10">
    <property type="entry name" value="Spore Coat Polysaccharide Biosynthesis Protein SpsA, Chain A"/>
    <property type="match status" value="1"/>
</dbReference>
<keyword evidence="3" id="KW-1185">Reference proteome</keyword>
<keyword evidence="2" id="KW-0548">Nucleotidyltransferase</keyword>
<proteinExistence type="predicted"/>
<evidence type="ECO:0000313" key="3">
    <source>
        <dbReference type="Proteomes" id="UP001319045"/>
    </source>
</evidence>
<dbReference type="Pfam" id="PF00483">
    <property type="entry name" value="NTP_transferase"/>
    <property type="match status" value="1"/>
</dbReference>